<reference evidence="1" key="5">
    <citation type="journal article" date="2017" name="Genome Announc.">
        <title>Complete Circularized Genome Sequences of Four Strains of Elizabethkingia anophelis, Including Two Novel Strains Isolated from Wild-Caught Anopheles sinensis.</title>
        <authorList>
            <person name="Pei D."/>
            <person name="Nicholson A.C."/>
            <person name="Jiang J."/>
            <person name="Chen H."/>
            <person name="Whitney A.M."/>
            <person name="Villarma A."/>
            <person name="Bell M."/>
            <person name="Humrighouse B."/>
            <person name="Rowe L.A."/>
            <person name="Sheth M."/>
            <person name="Batra D."/>
            <person name="Juieng P."/>
            <person name="Loparev V.N."/>
            <person name="McQuiston J.R."/>
            <person name="Lan Y."/>
            <person name="Ma Y."/>
            <person name="Xu J."/>
        </authorList>
    </citation>
    <scope>NUCLEOTIDE SEQUENCE</scope>
</reference>
<reference evidence="1" key="1">
    <citation type="journal article" date="2014" name="Genome Biol. Evol.">
        <title>Comparative genomic analysis of malaria mosquito vector-associated novel pathogen Elizabethkingia anophelis.</title>
        <authorList>
            <person name="Teo J."/>
            <person name="Tan S.Y."/>
            <person name="Liu Y."/>
            <person name="Tay M."/>
            <person name="Ding Y."/>
            <person name="Li Y."/>
            <person name="Kjelleberg S."/>
            <person name="Givskov M."/>
            <person name="Lin R.T."/>
            <person name="Yang L."/>
        </authorList>
    </citation>
    <scope>NUCLEOTIDE SEQUENCE</scope>
</reference>
<accession>A0A455ZEE5</accession>
<reference evidence="1" key="7">
    <citation type="journal article" date="2017" name="Sci. Rep.">
        <title>Genomic features, phylogenetic relationships, and comparative genomics of Elizabethkingia anophelis strain EM361-97 isolated in Taiwan.</title>
        <authorList>
            <person name="Lin J.N."/>
            <person name="Lai C.H."/>
            <person name="Yang C.H."/>
            <person name="Huang Y.H."/>
            <person name="Lin H.H."/>
        </authorList>
    </citation>
    <scope>NUCLEOTIDE SEQUENCE</scope>
</reference>
<reference evidence="1" key="8">
    <citation type="journal article" date="2018" name="J. ISSAAS">
        <title>In Silico Identification of Three Types of Integrative and Conjugative Elements (ICEs) in Elizabethkingia anophelis Strains Isolated from Around the World.</title>
        <authorList>
            <person name="Xu J."/>
            <person name="Pei D."/>
            <person name="Nicholson A."/>
            <person name="Lan Y."/>
            <person name="Xia Q."/>
        </authorList>
    </citation>
    <scope>NUCLEOTIDE SEQUENCE</scope>
</reference>
<sequence length="208" mass="23154">MINMKKWSILLVVAVALMESCSKEKKANNSVKDHKDTIAAVQTPKNKPISGASDLVVKGDSVVIPDFKIEVNLSDKAVEKLQKNKESIIASLFFYGDVDDEDNLPEDIKKEIGPNGLKLAALVLEAKNIMQSNEFKINHFTFPKKLYDVLANKNISLNINVFSGRRAFKDNVLDMESFDSKFSEITTHGNFINLNGGLLSDQKNLISH</sequence>
<name>A0A455ZEE5_9FLAO</name>
<protein>
    <submittedName>
        <fullName evidence="1">Uncharacterized protein</fullName>
    </submittedName>
</protein>
<organism evidence="1">
    <name type="scientific">Elizabethkingia anophelis</name>
    <dbReference type="NCBI Taxonomy" id="1117645"/>
    <lineage>
        <taxon>Bacteria</taxon>
        <taxon>Pseudomonadati</taxon>
        <taxon>Bacteroidota</taxon>
        <taxon>Flavobacteriia</taxon>
        <taxon>Flavobacteriales</taxon>
        <taxon>Weeksellaceae</taxon>
        <taxon>Elizabethkingia</taxon>
    </lineage>
</organism>
<evidence type="ECO:0000313" key="1">
    <source>
        <dbReference type="EMBL" id="DAC75158.1"/>
    </source>
</evidence>
<reference evidence="1" key="6">
    <citation type="journal article" date="2017" name="Nat. Commun.">
        <title>Evolutionary dynamics and genomic features of the Elizabethkingia anophelis 2015 to 2016 Wisconsin outbreak strain.</title>
        <authorList>
            <person name="Perrin A."/>
            <person name="Larsonneur E."/>
            <person name="Nicholson A.C."/>
            <person name="Edwards D.J."/>
            <person name="Gundlach K.M."/>
            <person name="Whitney A.M."/>
            <person name="Gulvik C.A."/>
            <person name="Bell M.E."/>
            <person name="Rendueles O."/>
            <person name="Cury J."/>
            <person name="Hugon P."/>
            <person name="Clermont D."/>
            <person name="Enouf V."/>
            <person name="Loparev V."/>
            <person name="Juieng P."/>
            <person name="Monson T."/>
            <person name="Warshauer D."/>
            <person name="Elbadawi L.I."/>
            <person name="Walters M.S."/>
            <person name="Crist M.B."/>
            <person name="Noble-Wang J."/>
            <person name="Borlaug G."/>
            <person name="Rocha E.P.C."/>
            <person name="Criscuolo A."/>
            <person name="Touchon M."/>
            <person name="Davis J.P."/>
            <person name="Holt K.E."/>
            <person name="McQuiston J.R."/>
            <person name="Brisse S."/>
        </authorList>
    </citation>
    <scope>NUCLEOTIDE SEQUENCE</scope>
</reference>
<reference evidence="1" key="3">
    <citation type="journal article" date="2016" name="Genome Announc.">
        <title>Complete Genome Sequences of Four Strains from the 2015-2016 Elizabethkingia anophelis Outbreak.</title>
        <authorList>
            <person name="Nicholson A.C."/>
            <person name="Whitney A.M."/>
            <person name="Emery B.D."/>
            <person name="Bell M.E."/>
            <person name="Gartin J.T."/>
            <person name="Humrighouse B.W."/>
            <person name="Loparev V.N."/>
            <person name="Batra D."/>
            <person name="Sheth M."/>
            <person name="Rowe L.A."/>
            <person name="Juieng P."/>
            <person name="Knipe K."/>
            <person name="Gulvik C."/>
            <person name="McQuiston J.R."/>
        </authorList>
    </citation>
    <scope>NUCLEOTIDE SEQUENCE</scope>
</reference>
<dbReference type="EMBL" id="BK010601">
    <property type="protein sequence ID" value="DAC75158.1"/>
    <property type="molecule type" value="Genomic_DNA"/>
</dbReference>
<dbReference type="AlphaFoldDB" id="A0A455ZEE5"/>
<reference evidence="1" key="4">
    <citation type="journal article" date="2016" name="Sci. Rep.">
        <title>Genomic epidemiology and global diversity of the emerging bacterial pathogen Elizabethkingia anophelis.</title>
        <authorList>
            <person name="Breurec S."/>
            <person name="Criscuolo A."/>
            <person name="Diancourt L."/>
            <person name="Rendueles O."/>
            <person name="Vandenbogaert M."/>
            <person name="Passet V."/>
            <person name="Caro V."/>
            <person name="Rocha E.P."/>
            <person name="Touchon M."/>
            <person name="Brisse S."/>
        </authorList>
    </citation>
    <scope>NUCLEOTIDE SEQUENCE</scope>
</reference>
<reference evidence="1" key="2">
    <citation type="journal article" date="2014" name="PLoS ONE">
        <title>Insights from the genome annotation of Elizabethkingia anophelis from the malaria vector Anopheles gambiae.</title>
        <authorList>
            <person name="Kukutla P."/>
            <person name="Lindberg B.G."/>
            <person name="Pei D."/>
            <person name="Rayl M."/>
            <person name="Yu W."/>
            <person name="Steritz M."/>
            <person name="Faye I."/>
            <person name="Xu J."/>
        </authorList>
    </citation>
    <scope>NUCLEOTIDE SEQUENCE</scope>
</reference>
<proteinExistence type="predicted"/>
<gene>
    <name evidence="1" type="primary">ICEEaII(7)_F3543_9029_8403</name>
</gene>